<name>A0A0B7FZ58_THACB</name>
<dbReference type="AlphaFoldDB" id="A0A0B7FZ58"/>
<evidence type="ECO:0000313" key="3">
    <source>
        <dbReference type="Proteomes" id="UP000059188"/>
    </source>
</evidence>
<dbReference type="Proteomes" id="UP000059188">
    <property type="component" value="Unassembled WGS sequence"/>
</dbReference>
<accession>A0A0B7FZ58</accession>
<dbReference type="Pfam" id="PF26215">
    <property type="entry name" value="HTH_animal"/>
    <property type="match status" value="1"/>
</dbReference>
<dbReference type="InterPro" id="IPR058912">
    <property type="entry name" value="HTH_animal"/>
</dbReference>
<protein>
    <recommendedName>
        <fullName evidence="1">Helix-turn-helix domain-containing protein</fullName>
    </recommendedName>
</protein>
<feature type="domain" description="Helix-turn-helix" evidence="1">
    <location>
        <begin position="442"/>
        <end position="497"/>
    </location>
</feature>
<dbReference type="PANTHER" id="PTHR21301:SF10">
    <property type="entry name" value="REVERSE TRANSCRIPTASE DOMAIN-CONTAINING PROTEIN"/>
    <property type="match status" value="1"/>
</dbReference>
<reference evidence="2 3" key="1">
    <citation type="submission" date="2014-11" db="EMBL/GenBank/DDBJ databases">
        <authorList>
            <person name="Wibberg Daniel"/>
        </authorList>
    </citation>
    <scope>NUCLEOTIDE SEQUENCE [LARGE SCALE GENOMIC DNA]</scope>
    <source>
        <strain evidence="2">Rhizoctonia solani AG1-IB 7/3/14</strain>
    </source>
</reference>
<sequence length="610" mass="70460">MFPRGISYDLPRDAYNEWCNTIRWKYQMKDKEDKDFDPELLVRSGTIADKAPQYIENGLMSGKIQLEKQLDRIHNEVIHHKLPYAVDKLKASQLLLEHNLILVPSDKNLGCALITRDWFIEQAENHLCNVNSYRKIDQNEAIQTLFEIATACKALGYNPYIIKRDNKGKIIRSQKSKWITQYVEKLDKDAKGVLDSTLRFYIIPKIHKSPWKGRPIVPAHSAIQSPAAKLCSIMLKPLIKSQPYIIHGSKDFIRKVSEIRYFCEEKSSIFIVGGDIEAYYPNVPKGKASQIVKEMMNNDPRQEEEGFGAFFEECLDVADSTVIMRFQDDWFAQTDGLSMGVAHAPDMANLYGSYYENKIIPSLGKDILYYGRYIDDVFFVVRAKSADAASKLCTNLIIDGVKIVWEPPKQYGVFLDVRLWVGDNSLEFRPHRKNGNHLERVPWISAHPLDVKKGTFMGELSRLATLCSNDVLYYDACTDLRNLYIRRGYPPNLVKSWYHTYAKSFWQDRMRERPPPKDVQILRLTFNPIWEHVSIPEVQDAVRKQWEKDLSWANLGGLQHIPPNMNKDLIVGRKKTQNLGDIVARMRKIVLNYTDISEELGMEVSDAWKS</sequence>
<evidence type="ECO:0000313" key="2">
    <source>
        <dbReference type="EMBL" id="CEL61543.1"/>
    </source>
</evidence>
<organism evidence="2 3">
    <name type="scientific">Thanatephorus cucumeris (strain AG1-IB / isolate 7/3/14)</name>
    <name type="common">Lettuce bottom rot fungus</name>
    <name type="synonym">Rhizoctonia solani</name>
    <dbReference type="NCBI Taxonomy" id="1108050"/>
    <lineage>
        <taxon>Eukaryota</taxon>
        <taxon>Fungi</taxon>
        <taxon>Dikarya</taxon>
        <taxon>Basidiomycota</taxon>
        <taxon>Agaricomycotina</taxon>
        <taxon>Agaricomycetes</taxon>
        <taxon>Cantharellales</taxon>
        <taxon>Ceratobasidiaceae</taxon>
        <taxon>Rhizoctonia</taxon>
        <taxon>Rhizoctonia solani AG-1</taxon>
    </lineage>
</organism>
<evidence type="ECO:0000259" key="1">
    <source>
        <dbReference type="Pfam" id="PF26215"/>
    </source>
</evidence>
<dbReference type="OrthoDB" id="3212410at2759"/>
<proteinExistence type="predicted"/>
<keyword evidence="3" id="KW-1185">Reference proteome</keyword>
<gene>
    <name evidence="2" type="ORF">RSOLAG1IB_12476</name>
</gene>
<dbReference type="PANTHER" id="PTHR21301">
    <property type="entry name" value="REVERSE TRANSCRIPTASE"/>
    <property type="match status" value="1"/>
</dbReference>
<dbReference type="EMBL" id="LN679684">
    <property type="protein sequence ID" value="CEL61543.1"/>
    <property type="molecule type" value="Genomic_DNA"/>
</dbReference>